<dbReference type="PANTHER" id="PTHR36562">
    <property type="entry name" value="SERINE/ARGININE REPETITIVE MATRIX 2"/>
    <property type="match status" value="1"/>
</dbReference>
<feature type="compositionally biased region" description="Low complexity" evidence="8">
    <location>
        <begin position="265"/>
        <end position="284"/>
    </location>
</feature>
<evidence type="ECO:0000256" key="5">
    <source>
        <dbReference type="ARBA" id="ARBA00022728"/>
    </source>
</evidence>
<dbReference type="AlphaFoldDB" id="A0A060TAA7"/>
<evidence type="ECO:0000256" key="8">
    <source>
        <dbReference type="SAM" id="MobiDB-lite"/>
    </source>
</evidence>
<comment type="similarity">
    <text evidence="2">Belongs to the CWC21 family.</text>
</comment>
<dbReference type="EMBL" id="HG937692">
    <property type="protein sequence ID" value="CDP36126.1"/>
    <property type="molecule type" value="Genomic_DNA"/>
</dbReference>
<reference evidence="10" key="2">
    <citation type="submission" date="2014-06" db="EMBL/GenBank/DDBJ databases">
        <title>The complete genome of Blastobotrys (Arxula) adeninivorans LS3 - a yeast of biotechnological interest.</title>
        <authorList>
            <person name="Kunze G."/>
            <person name="Gaillardin C."/>
            <person name="Czernicka M."/>
            <person name="Durrens P."/>
            <person name="Martin T."/>
            <person name="Boer E."/>
            <person name="Gabaldon T."/>
            <person name="Cruz J."/>
            <person name="Talla E."/>
            <person name="Marck C."/>
            <person name="Goffeau A."/>
            <person name="Barbe V."/>
            <person name="Baret P."/>
            <person name="Baronian K."/>
            <person name="Beier S."/>
            <person name="Bleykasten C."/>
            <person name="Bode R."/>
            <person name="Casaregola S."/>
            <person name="Despons L."/>
            <person name="Fairhead C."/>
            <person name="Giersberg M."/>
            <person name="Gierski P."/>
            <person name="Hahnel U."/>
            <person name="Hartmann A."/>
            <person name="Jankowska D."/>
            <person name="Jubin C."/>
            <person name="Jung P."/>
            <person name="Lafontaine I."/>
            <person name="Leh-Louis V."/>
            <person name="Lemaire M."/>
            <person name="Marcet-Houben M."/>
            <person name="Mascher M."/>
            <person name="Morel G."/>
            <person name="Richard G.-F."/>
            <person name="Riechen J."/>
            <person name="Sacerdot C."/>
            <person name="Sarkar A."/>
            <person name="Savel G."/>
            <person name="Schacherer J."/>
            <person name="Sherman D."/>
            <person name="Straub M.-L."/>
            <person name="Stein N."/>
            <person name="Thierry A."/>
            <person name="Trautwein-Schult A."/>
            <person name="Westhof E."/>
            <person name="Worch S."/>
            <person name="Dujon B."/>
            <person name="Souciet J.-L."/>
            <person name="Wincker P."/>
            <person name="Scholz U."/>
            <person name="Neuveglise N."/>
        </authorList>
    </citation>
    <scope>NUCLEOTIDE SEQUENCE</scope>
    <source>
        <strain evidence="10">LS3</strain>
    </source>
</reference>
<keyword evidence="7" id="KW-0539">Nucleus</keyword>
<keyword evidence="4" id="KW-0507">mRNA processing</keyword>
<dbReference type="PANTHER" id="PTHR36562:SF5">
    <property type="entry name" value="SERINE_ARGININE REPETITIVE MATRIX 2"/>
    <property type="match status" value="1"/>
</dbReference>
<dbReference type="InterPro" id="IPR013170">
    <property type="entry name" value="mRNA_splic_Cwf21_dom"/>
</dbReference>
<evidence type="ECO:0000313" key="10">
    <source>
        <dbReference type="EMBL" id="CDP36126.1"/>
    </source>
</evidence>
<feature type="compositionally biased region" description="Basic and acidic residues" evidence="8">
    <location>
        <begin position="239"/>
        <end position="264"/>
    </location>
</feature>
<evidence type="ECO:0000256" key="7">
    <source>
        <dbReference type="ARBA" id="ARBA00023242"/>
    </source>
</evidence>
<feature type="compositionally biased region" description="Basic residues" evidence="8">
    <location>
        <begin position="214"/>
        <end position="238"/>
    </location>
</feature>
<comment type="subcellular location">
    <subcellularLocation>
        <location evidence="1">Nucleus</location>
    </subcellularLocation>
</comment>
<protein>
    <recommendedName>
        <fullName evidence="3">Pre-mRNA-splicing factor CWC21</fullName>
    </recommendedName>
</protein>
<organism evidence="10">
    <name type="scientific">Blastobotrys adeninivorans</name>
    <name type="common">Yeast</name>
    <name type="synonym">Arxula adeninivorans</name>
    <dbReference type="NCBI Taxonomy" id="409370"/>
    <lineage>
        <taxon>Eukaryota</taxon>
        <taxon>Fungi</taxon>
        <taxon>Dikarya</taxon>
        <taxon>Ascomycota</taxon>
        <taxon>Saccharomycotina</taxon>
        <taxon>Dipodascomycetes</taxon>
        <taxon>Dipodascales</taxon>
        <taxon>Trichomonascaceae</taxon>
        <taxon>Blastobotrys</taxon>
    </lineage>
</organism>
<gene>
    <name evidence="10" type="ORF">GNLVRS02_ARAD1B05896g</name>
</gene>
<feature type="domain" description="CWF21" evidence="9">
    <location>
        <begin position="87"/>
        <end position="132"/>
    </location>
</feature>
<evidence type="ECO:0000256" key="2">
    <source>
        <dbReference type="ARBA" id="ARBA00005954"/>
    </source>
</evidence>
<evidence type="ECO:0000256" key="6">
    <source>
        <dbReference type="ARBA" id="ARBA00023187"/>
    </source>
</evidence>
<sequence length="293" mass="34107">MRRIGIFDLNQNCCSLSTTAMSYNGIGLQTARGSGTSGYIQSNRGSRAQFNPGFYEQRKANERLYERGKEKTSLTNLSDRKVDEGIIEHEKKRAVEAKCFELQDELEEKGVDEAEIEQRVSELRQKLLKEQQDDSKNAPGPSRKAFQAHQVHEMAEARKQENDRMQRAFEDGKRNQKDFKGRSGRRYEADGLQGDGSIPTDGIEITRKGDYYRPRRSKSRSRSRSRHGRDRRERRRHRDDRDDRDDRGEKDEKQAREYRRERSSTKPSKSQSPSRKRSISSASPERGREVKPY</sequence>
<evidence type="ECO:0000256" key="1">
    <source>
        <dbReference type="ARBA" id="ARBA00004123"/>
    </source>
</evidence>
<evidence type="ECO:0000256" key="4">
    <source>
        <dbReference type="ARBA" id="ARBA00022664"/>
    </source>
</evidence>
<keyword evidence="6" id="KW-0508">mRNA splicing</keyword>
<accession>A0A060TAA7</accession>
<dbReference type="GO" id="GO:0006397">
    <property type="term" value="P:mRNA processing"/>
    <property type="evidence" value="ECO:0007669"/>
    <property type="project" value="UniProtKB-KW"/>
</dbReference>
<keyword evidence="5" id="KW-0747">Spliceosome</keyword>
<dbReference type="GO" id="GO:0008380">
    <property type="term" value="P:RNA splicing"/>
    <property type="evidence" value="ECO:0007669"/>
    <property type="project" value="UniProtKB-KW"/>
</dbReference>
<dbReference type="GO" id="GO:0005681">
    <property type="term" value="C:spliceosomal complex"/>
    <property type="evidence" value="ECO:0007669"/>
    <property type="project" value="UniProtKB-KW"/>
</dbReference>
<reference evidence="10" key="1">
    <citation type="submission" date="2014-02" db="EMBL/GenBank/DDBJ databases">
        <authorList>
            <person name="Genoscope - CEA"/>
        </authorList>
    </citation>
    <scope>NUCLEOTIDE SEQUENCE</scope>
    <source>
        <strain evidence="10">LS3</strain>
    </source>
</reference>
<feature type="compositionally biased region" description="Basic and acidic residues" evidence="8">
    <location>
        <begin position="204"/>
        <end position="213"/>
    </location>
</feature>
<dbReference type="PhylomeDB" id="A0A060TAA7"/>
<proteinExistence type="inferred from homology"/>
<dbReference type="InterPro" id="IPR051372">
    <property type="entry name" value="CWC21"/>
</dbReference>
<dbReference type="SMART" id="SM01115">
    <property type="entry name" value="cwf21"/>
    <property type="match status" value="1"/>
</dbReference>
<dbReference type="CDD" id="cd21372">
    <property type="entry name" value="cwf21_CWC21-like"/>
    <property type="match status" value="1"/>
</dbReference>
<dbReference type="Gene3D" id="6.10.140.420">
    <property type="match status" value="1"/>
</dbReference>
<feature type="compositionally biased region" description="Basic and acidic residues" evidence="8">
    <location>
        <begin position="150"/>
        <end position="189"/>
    </location>
</feature>
<evidence type="ECO:0000259" key="9">
    <source>
        <dbReference type="SMART" id="SM01115"/>
    </source>
</evidence>
<feature type="region of interest" description="Disordered" evidence="8">
    <location>
        <begin position="130"/>
        <end position="293"/>
    </location>
</feature>
<dbReference type="Pfam" id="PF08312">
    <property type="entry name" value="cwf21"/>
    <property type="match status" value="1"/>
</dbReference>
<name>A0A060TAA7_BLAAD</name>
<evidence type="ECO:0000256" key="3">
    <source>
        <dbReference type="ARBA" id="ARBA00020641"/>
    </source>
</evidence>